<dbReference type="RefSeq" id="WP_228344464.1">
    <property type="nucleotide sequence ID" value="NZ_CP046056.1"/>
</dbReference>
<sequence length="246" mass="28087">MKINGYILAAAILIIAVFLSYFLHFYVSLGYGISNDSAIWGQLGDYSGGILNPLLSFVSIVLLIKSLTLQNEANITLRNEIKNSEKTEKIRSFESLFFNLINSQKNLFESFSIKFETGEDSVKVGGVQAVVRIEDEIEDMRSKGKNDEEVAAYLEELDENDQIFGLSRSFYIMVLMVTEKLSDANGFSFDDRRDHFMALINFTDFAQLRLIMICIQFSDYESCKYIRSSSEFKSVIEEVGLNYELY</sequence>
<name>A0A9X7YP81_9GAMM</name>
<keyword evidence="1" id="KW-1133">Transmembrane helix</keyword>
<organism evidence="2 3">
    <name type="scientific">Venatoribacter cucullus</name>
    <dbReference type="NCBI Taxonomy" id="2661630"/>
    <lineage>
        <taxon>Bacteria</taxon>
        <taxon>Pseudomonadati</taxon>
        <taxon>Pseudomonadota</taxon>
        <taxon>Gammaproteobacteria</taxon>
        <taxon>Oceanospirillales</taxon>
        <taxon>Oceanospirillaceae</taxon>
        <taxon>Venatoribacter</taxon>
    </lineage>
</organism>
<proteinExistence type="predicted"/>
<accession>A0A9X7YP81</accession>
<keyword evidence="3" id="KW-1185">Reference proteome</keyword>
<gene>
    <name evidence="2" type="ORF">GJQ55_07985</name>
</gene>
<keyword evidence="1" id="KW-0472">Membrane</keyword>
<evidence type="ECO:0000313" key="2">
    <source>
        <dbReference type="EMBL" id="QQD24421.1"/>
    </source>
</evidence>
<dbReference type="EMBL" id="CP046056">
    <property type="protein sequence ID" value="QQD24421.1"/>
    <property type="molecule type" value="Genomic_DNA"/>
</dbReference>
<evidence type="ECO:0000256" key="1">
    <source>
        <dbReference type="SAM" id="Phobius"/>
    </source>
</evidence>
<feature type="transmembrane region" description="Helical" evidence="1">
    <location>
        <begin position="7"/>
        <end position="26"/>
    </location>
</feature>
<evidence type="ECO:0008006" key="4">
    <source>
        <dbReference type="Google" id="ProtNLM"/>
    </source>
</evidence>
<evidence type="ECO:0000313" key="3">
    <source>
        <dbReference type="Proteomes" id="UP000596074"/>
    </source>
</evidence>
<dbReference type="KEGG" id="vcw:GJQ55_07985"/>
<reference evidence="2 3" key="1">
    <citation type="submission" date="2019-11" db="EMBL/GenBank/DDBJ databases">
        <title>Venatorbacter sp. nov. a predator of Campylobacter and other Gram-negative bacteria.</title>
        <authorList>
            <person name="Saeedi A."/>
            <person name="Cummings N.J."/>
            <person name="Connerton I.F."/>
            <person name="Connerton P.L."/>
        </authorList>
    </citation>
    <scope>NUCLEOTIDE SEQUENCE [LARGE SCALE GENOMIC DNA]</scope>
    <source>
        <strain evidence="2">XL5</strain>
    </source>
</reference>
<dbReference type="AlphaFoldDB" id="A0A9X7YP81"/>
<keyword evidence="1" id="KW-0812">Transmembrane</keyword>
<protein>
    <recommendedName>
        <fullName evidence="4">Phage abortive infection protein</fullName>
    </recommendedName>
</protein>
<dbReference type="Proteomes" id="UP000596074">
    <property type="component" value="Chromosome"/>
</dbReference>
<feature type="transmembrane region" description="Helical" evidence="1">
    <location>
        <begin position="46"/>
        <end position="64"/>
    </location>
</feature>